<proteinExistence type="predicted"/>
<organism evidence="1 2">
    <name type="scientific">Lutispora thermophila DSM 19022</name>
    <dbReference type="NCBI Taxonomy" id="1122184"/>
    <lineage>
        <taxon>Bacteria</taxon>
        <taxon>Bacillati</taxon>
        <taxon>Bacillota</taxon>
        <taxon>Clostridia</taxon>
        <taxon>Lutisporales</taxon>
        <taxon>Lutisporaceae</taxon>
        <taxon>Lutispora</taxon>
    </lineage>
</organism>
<reference evidence="1 2" key="1">
    <citation type="submission" date="2016-11" db="EMBL/GenBank/DDBJ databases">
        <authorList>
            <person name="Jaros S."/>
            <person name="Januszkiewicz K."/>
            <person name="Wedrychowicz H."/>
        </authorList>
    </citation>
    <scope>NUCLEOTIDE SEQUENCE [LARGE SCALE GENOMIC DNA]</scope>
    <source>
        <strain evidence="1 2">DSM 19022</strain>
    </source>
</reference>
<evidence type="ECO:0000313" key="1">
    <source>
        <dbReference type="EMBL" id="SHI85541.1"/>
    </source>
</evidence>
<keyword evidence="2" id="KW-1185">Reference proteome</keyword>
<protein>
    <submittedName>
        <fullName evidence="1">Uncharacterized protein</fullName>
    </submittedName>
</protein>
<name>A0A1M6EJD4_9FIRM</name>
<sequence>MAHGELGDSSRIIVADVYGKKPDGGAINGILVLNDGKRLVMVLHAEKIIKSGNVDIAQNQQATFLEDFTDLEREEDGEEIIQREEPYGK</sequence>
<dbReference type="AlphaFoldDB" id="A0A1M6EJD4"/>
<evidence type="ECO:0000313" key="2">
    <source>
        <dbReference type="Proteomes" id="UP000184442"/>
    </source>
</evidence>
<accession>A0A1M6EJD4</accession>
<dbReference type="Proteomes" id="UP000184442">
    <property type="component" value="Unassembled WGS sequence"/>
</dbReference>
<dbReference type="RefSeq" id="WP_073025684.1">
    <property type="nucleotide sequence ID" value="NZ_FQZS01000009.1"/>
</dbReference>
<dbReference type="EMBL" id="FQZS01000009">
    <property type="protein sequence ID" value="SHI85541.1"/>
    <property type="molecule type" value="Genomic_DNA"/>
</dbReference>
<gene>
    <name evidence="1" type="ORF">SAMN02745176_01594</name>
</gene>